<feature type="region of interest" description="Disordered" evidence="1">
    <location>
        <begin position="1"/>
        <end position="29"/>
    </location>
</feature>
<dbReference type="EMBL" id="ML119652">
    <property type="protein sequence ID" value="RPA85674.1"/>
    <property type="molecule type" value="Genomic_DNA"/>
</dbReference>
<dbReference type="InterPro" id="IPR011333">
    <property type="entry name" value="SKP1/BTB/POZ_sf"/>
</dbReference>
<dbReference type="OrthoDB" id="6359816at2759"/>
<keyword evidence="4" id="KW-1185">Reference proteome</keyword>
<dbReference type="SUPFAM" id="SSF54695">
    <property type="entry name" value="POZ domain"/>
    <property type="match status" value="1"/>
</dbReference>
<protein>
    <recommendedName>
        <fullName evidence="2">BTB domain-containing protein</fullName>
    </recommendedName>
</protein>
<organism evidence="3 4">
    <name type="scientific">Ascobolus immersus RN42</name>
    <dbReference type="NCBI Taxonomy" id="1160509"/>
    <lineage>
        <taxon>Eukaryota</taxon>
        <taxon>Fungi</taxon>
        <taxon>Dikarya</taxon>
        <taxon>Ascomycota</taxon>
        <taxon>Pezizomycotina</taxon>
        <taxon>Pezizomycetes</taxon>
        <taxon>Pezizales</taxon>
        <taxon>Ascobolaceae</taxon>
        <taxon>Ascobolus</taxon>
    </lineage>
</organism>
<dbReference type="AlphaFoldDB" id="A0A3N4IVM6"/>
<dbReference type="PANTHER" id="PTHR47843">
    <property type="entry name" value="BTB DOMAIN-CONTAINING PROTEIN-RELATED"/>
    <property type="match status" value="1"/>
</dbReference>
<feature type="compositionally biased region" description="Polar residues" evidence="1">
    <location>
        <begin position="1"/>
        <end position="11"/>
    </location>
</feature>
<proteinExistence type="predicted"/>
<gene>
    <name evidence="3" type="ORF">BJ508DRAFT_411682</name>
</gene>
<dbReference type="Pfam" id="PF00651">
    <property type="entry name" value="BTB"/>
    <property type="match status" value="1"/>
</dbReference>
<dbReference type="SMART" id="SM00225">
    <property type="entry name" value="BTB"/>
    <property type="match status" value="1"/>
</dbReference>
<evidence type="ECO:0000313" key="3">
    <source>
        <dbReference type="EMBL" id="RPA85674.1"/>
    </source>
</evidence>
<sequence length="303" mass="34928">MSEVNNTTDSDLSIRPRPSNPDVHPEERRQYPNAASIIASMVLSPRCPPEPAITVPETHPTTRCGDTDKIVTDMFLNPEFSDFRILCGDHTFHAHRNIVCSQSSFFAQKLQGDSDGNESTISITDEEPNTIFRMLHYLYLKDYDDLYSDKTDSPYDLSMWTKINFTMYRVADKYGIPGLARCAAAKQRKRLEVSKSTLNTVWAASYCYMLFPGRYDAMKMVHVACLGMLYGAPGVSKRDIMTDVPLQKLCELYSELAYDLMVYLLWEAEFPRGSPERGEGNERPFRWVRNERGGYDIRWFWDW</sequence>
<feature type="domain" description="BTB" evidence="2">
    <location>
        <begin position="81"/>
        <end position="139"/>
    </location>
</feature>
<reference evidence="3 4" key="1">
    <citation type="journal article" date="2018" name="Nat. Ecol. Evol.">
        <title>Pezizomycetes genomes reveal the molecular basis of ectomycorrhizal truffle lifestyle.</title>
        <authorList>
            <person name="Murat C."/>
            <person name="Payen T."/>
            <person name="Noel B."/>
            <person name="Kuo A."/>
            <person name="Morin E."/>
            <person name="Chen J."/>
            <person name="Kohler A."/>
            <person name="Krizsan K."/>
            <person name="Balestrini R."/>
            <person name="Da Silva C."/>
            <person name="Montanini B."/>
            <person name="Hainaut M."/>
            <person name="Levati E."/>
            <person name="Barry K.W."/>
            <person name="Belfiori B."/>
            <person name="Cichocki N."/>
            <person name="Clum A."/>
            <person name="Dockter R.B."/>
            <person name="Fauchery L."/>
            <person name="Guy J."/>
            <person name="Iotti M."/>
            <person name="Le Tacon F."/>
            <person name="Lindquist E.A."/>
            <person name="Lipzen A."/>
            <person name="Malagnac F."/>
            <person name="Mello A."/>
            <person name="Molinier V."/>
            <person name="Miyauchi S."/>
            <person name="Poulain J."/>
            <person name="Riccioni C."/>
            <person name="Rubini A."/>
            <person name="Sitrit Y."/>
            <person name="Splivallo R."/>
            <person name="Traeger S."/>
            <person name="Wang M."/>
            <person name="Zifcakova L."/>
            <person name="Wipf D."/>
            <person name="Zambonelli A."/>
            <person name="Paolocci F."/>
            <person name="Nowrousian M."/>
            <person name="Ottonello S."/>
            <person name="Baldrian P."/>
            <person name="Spatafora J.W."/>
            <person name="Henrissat B."/>
            <person name="Nagy L.G."/>
            <person name="Aury J.M."/>
            <person name="Wincker P."/>
            <person name="Grigoriev I.V."/>
            <person name="Bonfante P."/>
            <person name="Martin F.M."/>
        </authorList>
    </citation>
    <scope>NUCLEOTIDE SEQUENCE [LARGE SCALE GENOMIC DNA]</scope>
    <source>
        <strain evidence="3 4">RN42</strain>
    </source>
</reference>
<dbReference type="InterPro" id="IPR000210">
    <property type="entry name" value="BTB/POZ_dom"/>
</dbReference>
<dbReference type="STRING" id="1160509.A0A3N4IVM6"/>
<dbReference type="Proteomes" id="UP000275078">
    <property type="component" value="Unassembled WGS sequence"/>
</dbReference>
<accession>A0A3N4IVM6</accession>
<dbReference type="PANTHER" id="PTHR47843:SF5">
    <property type="entry name" value="BTB_POZ DOMAIN PROTEIN"/>
    <property type="match status" value="1"/>
</dbReference>
<evidence type="ECO:0000313" key="4">
    <source>
        <dbReference type="Proteomes" id="UP000275078"/>
    </source>
</evidence>
<dbReference type="Gene3D" id="3.30.710.10">
    <property type="entry name" value="Potassium Channel Kv1.1, Chain A"/>
    <property type="match status" value="1"/>
</dbReference>
<evidence type="ECO:0000259" key="2">
    <source>
        <dbReference type="PROSITE" id="PS50097"/>
    </source>
</evidence>
<name>A0A3N4IVM6_ASCIM</name>
<evidence type="ECO:0000256" key="1">
    <source>
        <dbReference type="SAM" id="MobiDB-lite"/>
    </source>
</evidence>
<dbReference type="PROSITE" id="PS50097">
    <property type="entry name" value="BTB"/>
    <property type="match status" value="1"/>
</dbReference>